<dbReference type="InterPro" id="IPR037401">
    <property type="entry name" value="SnoaL-like"/>
</dbReference>
<dbReference type="InterPro" id="IPR032710">
    <property type="entry name" value="NTF2-like_dom_sf"/>
</dbReference>
<sequence>MKKEQIEHIADQFFAAVESGDLDALVANYHPDVRIWHSRDEADTDIAQSKELLSVFFERVSERKYEILRREYFDGGFVQEHVVHGVMQDGSRFKLPVGFLCHVDENGLIRRIAEYCDSNKSPLRGLRQDHTPANTEASS</sequence>
<comment type="caution">
    <text evidence="2">The sequence shown here is derived from an EMBL/GenBank/DDBJ whole genome shotgun (WGS) entry which is preliminary data.</text>
</comment>
<dbReference type="Proteomes" id="UP000025171">
    <property type="component" value="Unassembled WGS sequence"/>
</dbReference>
<dbReference type="PATRIC" id="fig|1280950.3.peg.3039"/>
<reference evidence="2 3" key="1">
    <citation type="journal article" date="2014" name="Antonie Van Leeuwenhoek">
        <title>Hyphomonas beringensis sp. nov. and Hyphomonas chukchiensis sp. nov., isolated from surface seawater of the Bering Sea and Chukchi Sea.</title>
        <authorList>
            <person name="Li C."/>
            <person name="Lai Q."/>
            <person name="Li G."/>
            <person name="Dong C."/>
            <person name="Wang J."/>
            <person name="Liao Y."/>
            <person name="Shao Z."/>
        </authorList>
    </citation>
    <scope>NUCLEOTIDE SEQUENCE [LARGE SCALE GENOMIC DNA]</scope>
    <source>
        <strain evidence="2 3">MHS-2</strain>
    </source>
</reference>
<dbReference type="RefSeq" id="WP_051618682.1">
    <property type="nucleotide sequence ID" value="NZ_ARYK01000009.1"/>
</dbReference>
<feature type="domain" description="SnoaL-like" evidence="1">
    <location>
        <begin position="11"/>
        <end position="111"/>
    </location>
</feature>
<dbReference type="EMBL" id="ARYK01000009">
    <property type="protein sequence ID" value="KCZ88862.1"/>
    <property type="molecule type" value="Genomic_DNA"/>
</dbReference>
<keyword evidence="3" id="KW-1185">Reference proteome</keyword>
<dbReference type="STRING" id="1280950.HJO_15134"/>
<proteinExistence type="predicted"/>
<dbReference type="Pfam" id="PF12680">
    <property type="entry name" value="SnoaL_2"/>
    <property type="match status" value="1"/>
</dbReference>
<dbReference type="AlphaFoldDB" id="A0A059FE39"/>
<dbReference type="SUPFAM" id="SSF54427">
    <property type="entry name" value="NTF2-like"/>
    <property type="match status" value="1"/>
</dbReference>
<protein>
    <recommendedName>
        <fullName evidence="1">SnoaL-like domain-containing protein</fullName>
    </recommendedName>
</protein>
<evidence type="ECO:0000313" key="3">
    <source>
        <dbReference type="Proteomes" id="UP000025171"/>
    </source>
</evidence>
<dbReference type="OrthoDB" id="9781757at2"/>
<gene>
    <name evidence="2" type="ORF">HJO_15134</name>
</gene>
<dbReference type="Gene3D" id="3.10.450.50">
    <property type="match status" value="1"/>
</dbReference>
<evidence type="ECO:0000313" key="2">
    <source>
        <dbReference type="EMBL" id="KCZ88862.1"/>
    </source>
</evidence>
<evidence type="ECO:0000259" key="1">
    <source>
        <dbReference type="Pfam" id="PF12680"/>
    </source>
</evidence>
<dbReference type="eggNOG" id="COG3631">
    <property type="taxonomic scope" value="Bacteria"/>
</dbReference>
<accession>A0A059FE39</accession>
<organism evidence="2 3">
    <name type="scientific">Hyphomonas johnsonii MHS-2</name>
    <dbReference type="NCBI Taxonomy" id="1280950"/>
    <lineage>
        <taxon>Bacteria</taxon>
        <taxon>Pseudomonadati</taxon>
        <taxon>Pseudomonadota</taxon>
        <taxon>Alphaproteobacteria</taxon>
        <taxon>Hyphomonadales</taxon>
        <taxon>Hyphomonadaceae</taxon>
        <taxon>Hyphomonas</taxon>
    </lineage>
</organism>
<name>A0A059FE39_9PROT</name>